<dbReference type="Pfam" id="PF24473">
    <property type="entry name" value="CON_HrpB"/>
    <property type="match status" value="1"/>
</dbReference>
<dbReference type="CDD" id="cd17990">
    <property type="entry name" value="DEXHc_HrpB"/>
    <property type="match status" value="1"/>
</dbReference>
<dbReference type="GO" id="GO:0005524">
    <property type="term" value="F:ATP binding"/>
    <property type="evidence" value="ECO:0007669"/>
    <property type="project" value="UniProtKB-KW"/>
</dbReference>
<dbReference type="GO" id="GO:0003676">
    <property type="term" value="F:nucleic acid binding"/>
    <property type="evidence" value="ECO:0007669"/>
    <property type="project" value="InterPro"/>
</dbReference>
<sequence>MALLINESGHGRRSGCHFLSGPQRPAGEGLVAHPVRGGEGLIEAEAVGLQHEIGGGQQRRRFARLARQGDVGAIALLAVAKPQLLAVATQRPGQHGELVGPLRRADPGGLGAAEPAGFIERYGERRAVLALDGGHQAGGGERIRFAEEGQRQVEIGGGHRLTRPGQLVAPGDEIGCQRLGGQGKEEFGHSGEHASLMQTGWPILGQPLHPVSPADIRSRWPARLWQNRRRFTTCNKKVQIPLSSLPIVSVLPALFAAIDNHTSVILQAPPGAGKSTLLPLELVRQNRLPGRIIMLEPRRLAARNIAGFLARQLGEKVGERIGLRVRGESRTSAATRLEIVTEGVLTRMLQQDPELTGVSLVIFDEFHERSLHADTALAFAIESQQGLRDDLKLLVMSATLDGMALEILLPEAPVVRSEGRGFPIDYHYRPANRQQWLEPQVGAVVLEALAAHAGSLLVFLPGQGEIERLAQWLEGRLPDEVTLAPLYGRLDMAAQQAAIEPAPAGRRKLVLTTNVAETSLTIEGISVVVDSGLERRASFDIKSGVTRLETRPIAKASATQRAGRAGRLGPGVCYRLWSSEVQERLAEQSPPDILTQELTGLLLDAAQWGAKVEELPLLDMPPAAAVASAQRLLVSLGAMKPEGEQQLTPAGRAMAAFGTHPRLARMLLRARELEAEGLTGIVADAAFLVALLEEDLRGSERLSVLFHRRQGALRQSAARWFERLGTRPASAQGQWLGLLCALAWPDRIGKLRSGSRYQLSGGVSCDLVEGHPCQGQGALIAIEMGQNERGSRIFIAEPIELDELVRQLPELVSERQWFDWDEREERVRAERQQVLGELVLSQRPLTDLSDEQKGRCLLQGIRRKGLHVLPWDDASEGLLARLRCARDWLPDEGWPAMDEASLLADLEQWLLPAVSGMTRLEQLKKLDMSDILRQSLPWPLPKRLDEALPGHFTAPTGSRVRIRYQLGQAPVIPVRIQEMFGQAATPCVADGRVALVVELLSPAQRPLQITADLAAFWAGSYELVKKEMKGRYPRHYWPDNPLEAMPTRVTKKKMGM</sequence>
<dbReference type="EMBL" id="CP000462">
    <property type="protein sequence ID" value="ABK37805.1"/>
    <property type="molecule type" value="Genomic_DNA"/>
</dbReference>
<dbReference type="InterPro" id="IPR027417">
    <property type="entry name" value="P-loop_NTPase"/>
</dbReference>
<accession>A0KP00</accession>
<dbReference type="InterPro" id="IPR001650">
    <property type="entry name" value="Helicase_C-like"/>
</dbReference>
<dbReference type="PROSITE" id="PS51192">
    <property type="entry name" value="HELICASE_ATP_BIND_1"/>
    <property type="match status" value="1"/>
</dbReference>
<dbReference type="Proteomes" id="UP000000756">
    <property type="component" value="Chromosome"/>
</dbReference>
<feature type="domain" description="Helicase C-terminal" evidence="6">
    <location>
        <begin position="445"/>
        <end position="609"/>
    </location>
</feature>
<dbReference type="SUPFAM" id="SSF52540">
    <property type="entry name" value="P-loop containing nucleoside triphosphate hydrolases"/>
    <property type="match status" value="1"/>
</dbReference>
<dbReference type="PROSITE" id="PS51194">
    <property type="entry name" value="HELICASE_CTER"/>
    <property type="match status" value="1"/>
</dbReference>
<evidence type="ECO:0000256" key="1">
    <source>
        <dbReference type="ARBA" id="ARBA00022741"/>
    </source>
</evidence>
<dbReference type="InterPro" id="IPR007502">
    <property type="entry name" value="Helicase-assoc_dom"/>
</dbReference>
<dbReference type="HOGENOM" id="CLU_001832_5_6_6"/>
<name>A0KP00_AERHH</name>
<dbReference type="Gene3D" id="3.40.50.300">
    <property type="entry name" value="P-loop containing nucleotide triphosphate hydrolases"/>
    <property type="match status" value="2"/>
</dbReference>
<dbReference type="GO" id="GO:0016787">
    <property type="term" value="F:hydrolase activity"/>
    <property type="evidence" value="ECO:0007669"/>
    <property type="project" value="UniProtKB-KW"/>
</dbReference>
<dbReference type="AlphaFoldDB" id="A0KP00"/>
<dbReference type="KEGG" id="aha:AHA_3531"/>
<dbReference type="Pfam" id="PF00271">
    <property type="entry name" value="Helicase_C"/>
    <property type="match status" value="1"/>
</dbReference>
<dbReference type="PATRIC" id="fig|380703.7.peg.3515"/>
<evidence type="ECO:0000259" key="5">
    <source>
        <dbReference type="PROSITE" id="PS51192"/>
    </source>
</evidence>
<dbReference type="STRING" id="380703.AHA_3531"/>
<gene>
    <name evidence="7" type="primary">hrpB</name>
    <name evidence="7" type="ordered locus">AHA_3531</name>
</gene>
<dbReference type="InterPro" id="IPR049614">
    <property type="entry name" value="HrpB_DEXH"/>
</dbReference>
<reference evidence="7 8" key="1">
    <citation type="journal article" date="2006" name="J. Bacteriol.">
        <title>Genome sequence of Aeromonas hydrophila ATCC 7966T: jack of all trades.</title>
        <authorList>
            <person name="Seshadri R."/>
            <person name="Joseph S.W."/>
            <person name="Chopra A.K."/>
            <person name="Sha J."/>
            <person name="Shaw J."/>
            <person name="Graf J."/>
            <person name="Haft D."/>
            <person name="Wu M."/>
            <person name="Ren Q."/>
            <person name="Rosovitz M.J."/>
            <person name="Madupu R."/>
            <person name="Tallon L."/>
            <person name="Kim M."/>
            <person name="Jin S."/>
            <person name="Vuong H."/>
            <person name="Stine O.C."/>
            <person name="Ali A."/>
            <person name="Horneman A.J."/>
            <person name="Heidelberg J.F."/>
        </authorList>
    </citation>
    <scope>NUCLEOTIDE SEQUENCE [LARGE SCALE GENOMIC DNA]</scope>
    <source>
        <strain evidence="8">ATCC 7966 / DSM 30187 / BCRC 13018 / CCUG 14551 / JCM 1027 / KCTC 2358 / NCIMB 9240 / NCTC 8049</strain>
    </source>
</reference>
<dbReference type="GO" id="GO:0004386">
    <property type="term" value="F:helicase activity"/>
    <property type="evidence" value="ECO:0007669"/>
    <property type="project" value="UniProtKB-KW"/>
</dbReference>
<evidence type="ECO:0000256" key="4">
    <source>
        <dbReference type="ARBA" id="ARBA00022840"/>
    </source>
</evidence>
<proteinExistence type="predicted"/>
<dbReference type="FunFam" id="3.40.50.300:FF:002125">
    <property type="entry name" value="ATP-dependent helicase HrpB"/>
    <property type="match status" value="1"/>
</dbReference>
<feature type="domain" description="Helicase ATP-binding" evidence="5">
    <location>
        <begin position="255"/>
        <end position="418"/>
    </location>
</feature>
<dbReference type="Gene3D" id="1.20.120.1080">
    <property type="match status" value="1"/>
</dbReference>
<keyword evidence="4" id="KW-0067">ATP-binding</keyword>
<dbReference type="SMART" id="SM00487">
    <property type="entry name" value="DEXDc"/>
    <property type="match status" value="1"/>
</dbReference>
<keyword evidence="1" id="KW-0547">Nucleotide-binding</keyword>
<dbReference type="Pfam" id="PF00270">
    <property type="entry name" value="DEAD"/>
    <property type="match status" value="1"/>
</dbReference>
<dbReference type="InterPro" id="IPR056329">
    <property type="entry name" value="CON_HrpB"/>
</dbReference>
<dbReference type="PANTHER" id="PTHR43519">
    <property type="entry name" value="ATP-DEPENDENT RNA HELICASE HRPB"/>
    <property type="match status" value="1"/>
</dbReference>
<evidence type="ECO:0000256" key="3">
    <source>
        <dbReference type="ARBA" id="ARBA00022806"/>
    </source>
</evidence>
<dbReference type="PANTHER" id="PTHR43519:SF1">
    <property type="entry name" value="ATP-DEPENDENT RNA HELICASE HRPB"/>
    <property type="match status" value="1"/>
</dbReference>
<evidence type="ECO:0000259" key="6">
    <source>
        <dbReference type="PROSITE" id="PS51194"/>
    </source>
</evidence>
<organism evidence="7 8">
    <name type="scientific">Aeromonas hydrophila subsp. hydrophila (strain ATCC 7966 / DSM 30187 / BCRC 13018 / CCUG 14551 / JCM 1027 / KCTC 2358 / NCIMB 9240 / NCTC 8049)</name>
    <dbReference type="NCBI Taxonomy" id="380703"/>
    <lineage>
        <taxon>Bacteria</taxon>
        <taxon>Pseudomonadati</taxon>
        <taxon>Pseudomonadota</taxon>
        <taxon>Gammaproteobacteria</taxon>
        <taxon>Aeromonadales</taxon>
        <taxon>Aeromonadaceae</taxon>
        <taxon>Aeromonas</taxon>
    </lineage>
</organism>
<dbReference type="InterPro" id="IPR011545">
    <property type="entry name" value="DEAD/DEAH_box_helicase_dom"/>
</dbReference>
<evidence type="ECO:0000313" key="7">
    <source>
        <dbReference type="EMBL" id="ABK37805.1"/>
    </source>
</evidence>
<dbReference type="SMART" id="SM00490">
    <property type="entry name" value="HELICc"/>
    <property type="match status" value="1"/>
</dbReference>
<keyword evidence="3 7" id="KW-0347">Helicase</keyword>
<dbReference type="SMART" id="SM00847">
    <property type="entry name" value="HA2"/>
    <property type="match status" value="1"/>
</dbReference>
<dbReference type="Pfam" id="PF08482">
    <property type="entry name" value="HrpB_C"/>
    <property type="match status" value="1"/>
</dbReference>
<keyword evidence="2" id="KW-0378">Hydrolase</keyword>
<protein>
    <submittedName>
        <fullName evidence="7">ATP-dependent helicase HrpB</fullName>
    </submittedName>
</protein>
<dbReference type="eggNOG" id="COG1643">
    <property type="taxonomic scope" value="Bacteria"/>
</dbReference>
<dbReference type="NCBIfam" id="TIGR01970">
    <property type="entry name" value="DEAH_box_HrpB"/>
    <property type="match status" value="1"/>
</dbReference>
<keyword evidence="8" id="KW-1185">Reference proteome</keyword>
<dbReference type="InterPro" id="IPR010225">
    <property type="entry name" value="HrpB"/>
</dbReference>
<evidence type="ECO:0000313" key="8">
    <source>
        <dbReference type="Proteomes" id="UP000000756"/>
    </source>
</evidence>
<dbReference type="InterPro" id="IPR013689">
    <property type="entry name" value="RNA_helicase_ATP-dep_HrpB_C"/>
</dbReference>
<dbReference type="EnsemblBacteria" id="ABK37805">
    <property type="protein sequence ID" value="ABK37805"/>
    <property type="gene ID" value="AHA_3531"/>
</dbReference>
<dbReference type="InterPro" id="IPR014001">
    <property type="entry name" value="Helicase_ATP-bd"/>
</dbReference>
<dbReference type="OrthoDB" id="9805617at2"/>
<dbReference type="CDD" id="cd18791">
    <property type="entry name" value="SF2_C_RHA"/>
    <property type="match status" value="1"/>
</dbReference>
<evidence type="ECO:0000256" key="2">
    <source>
        <dbReference type="ARBA" id="ARBA00022801"/>
    </source>
</evidence>